<name>D5BTK9_PUNMI</name>
<proteinExistence type="predicted"/>
<evidence type="ECO:0000313" key="3">
    <source>
        <dbReference type="Proteomes" id="UP000007460"/>
    </source>
</evidence>
<evidence type="ECO:0000256" key="1">
    <source>
        <dbReference type="SAM" id="MobiDB-lite"/>
    </source>
</evidence>
<keyword evidence="3" id="KW-1185">Reference proteome</keyword>
<accession>D5BTK9</accession>
<protein>
    <submittedName>
        <fullName evidence="2">Peptidase, M23/M37 family</fullName>
    </submittedName>
</protein>
<dbReference type="KEGG" id="apb:SAR116_1363"/>
<sequence length="292" mass="33987">MLRKIIKASVALLVLLVIAAGSIIYISMEQEHSRTQIEPFGLSLGLRDVGYVETKSPNRERVDTVFVSTPMISHRAFEKLDPNGYCRTTFGDRLTAPSFAYYLKETPNPLQLPNPISNDVIYRVYVHPIIGIYAISALINPKPPSNYIGEWYTWNFHVHDIVKNEVLDTLEKKYPNLLVYVTSLFDGNKKDFESFRTDDDGRRVHITFDYQQYGSRQDGGGTSLSYVWHFMGILDKEQDIATNRFDKCNEELTPIYQTFERERKDKEEKKRQDEDIKRRLEEERKKTVKSTL</sequence>
<dbReference type="HOGENOM" id="CLU_952714_0_0_5"/>
<feature type="compositionally biased region" description="Basic and acidic residues" evidence="1">
    <location>
        <begin position="261"/>
        <end position="285"/>
    </location>
</feature>
<gene>
    <name evidence="2" type="ordered locus">SAR116_1363</name>
</gene>
<evidence type="ECO:0000313" key="2">
    <source>
        <dbReference type="EMBL" id="ADE39606.1"/>
    </source>
</evidence>
<dbReference type="EMBL" id="CP001751">
    <property type="protein sequence ID" value="ADE39606.1"/>
    <property type="molecule type" value="Genomic_DNA"/>
</dbReference>
<dbReference type="Proteomes" id="UP000007460">
    <property type="component" value="Chromosome"/>
</dbReference>
<organism evidence="2 3">
    <name type="scientific">Puniceispirillum marinum (strain IMCC1322)</name>
    <dbReference type="NCBI Taxonomy" id="488538"/>
    <lineage>
        <taxon>Bacteria</taxon>
        <taxon>Pseudomonadati</taxon>
        <taxon>Pseudomonadota</taxon>
        <taxon>Alphaproteobacteria</taxon>
        <taxon>Candidatus Puniceispirillales</taxon>
        <taxon>Candidatus Puniceispirillaceae</taxon>
        <taxon>Candidatus Puniceispirillum</taxon>
    </lineage>
</organism>
<reference evidence="2 3" key="1">
    <citation type="journal article" date="2010" name="J. Bacteriol.">
        <title>Complete genome sequence of "Candidatus Puniceispirillum marinum" IMCC1322, a representative of the SAR116 clade in the Alphaproteobacteria.</title>
        <authorList>
            <person name="Oh H.M."/>
            <person name="Kwon K.K."/>
            <person name="Kang I."/>
            <person name="Kang S.G."/>
            <person name="Lee J.H."/>
            <person name="Kim S.J."/>
            <person name="Cho J.C."/>
        </authorList>
    </citation>
    <scope>NUCLEOTIDE SEQUENCE [LARGE SCALE GENOMIC DNA]</scope>
    <source>
        <strain evidence="2 3">IMCC1322</strain>
    </source>
</reference>
<dbReference type="AlphaFoldDB" id="D5BTK9"/>
<feature type="region of interest" description="Disordered" evidence="1">
    <location>
        <begin position="261"/>
        <end position="292"/>
    </location>
</feature>